<accession>A0A6J6CKC1</accession>
<name>A0A6J6CKC1_9ZZZZ</name>
<evidence type="ECO:0000313" key="1">
    <source>
        <dbReference type="EMBL" id="CAB4551766.1"/>
    </source>
</evidence>
<protein>
    <submittedName>
        <fullName evidence="1">Unannotated protein</fullName>
    </submittedName>
</protein>
<dbReference type="EMBL" id="CAEZSR010000030">
    <property type="protein sequence ID" value="CAB4551766.1"/>
    <property type="molecule type" value="Genomic_DNA"/>
</dbReference>
<gene>
    <name evidence="1" type="ORF">UFOPK1493_01114</name>
</gene>
<organism evidence="1">
    <name type="scientific">freshwater metagenome</name>
    <dbReference type="NCBI Taxonomy" id="449393"/>
    <lineage>
        <taxon>unclassified sequences</taxon>
        <taxon>metagenomes</taxon>
        <taxon>ecological metagenomes</taxon>
    </lineage>
</organism>
<reference evidence="1" key="1">
    <citation type="submission" date="2020-05" db="EMBL/GenBank/DDBJ databases">
        <authorList>
            <person name="Chiriac C."/>
            <person name="Salcher M."/>
            <person name="Ghai R."/>
            <person name="Kavagutti S V."/>
        </authorList>
    </citation>
    <scope>NUCLEOTIDE SEQUENCE</scope>
</reference>
<proteinExistence type="predicted"/>
<sequence length="45" mass="4560">MTLVDPQAGLPADTDATAVADAVDADADDLAPEEAALHIEREPGT</sequence>
<dbReference type="AlphaFoldDB" id="A0A6J6CKC1"/>